<dbReference type="InterPro" id="IPR005174">
    <property type="entry name" value="KIB1-4_b-propeller"/>
</dbReference>
<dbReference type="OrthoDB" id="1863935at2759"/>
<keyword evidence="3" id="KW-1185">Reference proteome</keyword>
<dbReference type="PANTHER" id="PTHR33127">
    <property type="entry name" value="TRANSMEMBRANE PROTEIN"/>
    <property type="match status" value="1"/>
</dbReference>
<dbReference type="Pfam" id="PF03478">
    <property type="entry name" value="Beta-prop_KIB1-4"/>
    <property type="match status" value="1"/>
</dbReference>
<feature type="domain" description="KIB1-4 beta-propeller" evidence="1">
    <location>
        <begin position="42"/>
        <end position="205"/>
    </location>
</feature>
<dbReference type="InParanoid" id="A0A7J7BUF9"/>
<organism evidence="2 3">
    <name type="scientific">Tripterygium wilfordii</name>
    <name type="common">Thunder God vine</name>
    <dbReference type="NCBI Taxonomy" id="458696"/>
    <lineage>
        <taxon>Eukaryota</taxon>
        <taxon>Viridiplantae</taxon>
        <taxon>Streptophyta</taxon>
        <taxon>Embryophyta</taxon>
        <taxon>Tracheophyta</taxon>
        <taxon>Spermatophyta</taxon>
        <taxon>Magnoliopsida</taxon>
        <taxon>eudicotyledons</taxon>
        <taxon>Gunneridae</taxon>
        <taxon>Pentapetalae</taxon>
        <taxon>rosids</taxon>
        <taxon>fabids</taxon>
        <taxon>Celastrales</taxon>
        <taxon>Celastraceae</taxon>
        <taxon>Tripterygium</taxon>
    </lineage>
</organism>
<dbReference type="EMBL" id="JAAARO010000023">
    <property type="protein sequence ID" value="KAF5725543.1"/>
    <property type="molecule type" value="Genomic_DNA"/>
</dbReference>
<comment type="caution">
    <text evidence="2">The sequence shown here is derived from an EMBL/GenBank/DDBJ whole genome shotgun (WGS) entry which is preliminary data.</text>
</comment>
<dbReference type="PANTHER" id="PTHR33127:SF5">
    <property type="entry name" value="TRANSMEMBRANE PROTEIN"/>
    <property type="match status" value="1"/>
</dbReference>
<accession>A0A7J7BUF9</accession>
<evidence type="ECO:0000313" key="2">
    <source>
        <dbReference type="EMBL" id="KAF5725543.1"/>
    </source>
</evidence>
<evidence type="ECO:0000313" key="3">
    <source>
        <dbReference type="Proteomes" id="UP000593562"/>
    </source>
</evidence>
<name>A0A7J7BUF9_TRIWF</name>
<reference evidence="2 3" key="1">
    <citation type="journal article" date="2020" name="Nat. Commun.">
        <title>Genome of Tripterygium wilfordii and identification of cytochrome P450 involved in triptolide biosynthesis.</title>
        <authorList>
            <person name="Tu L."/>
            <person name="Su P."/>
            <person name="Zhang Z."/>
            <person name="Gao L."/>
            <person name="Wang J."/>
            <person name="Hu T."/>
            <person name="Zhou J."/>
            <person name="Zhang Y."/>
            <person name="Zhao Y."/>
            <person name="Liu Y."/>
            <person name="Song Y."/>
            <person name="Tong Y."/>
            <person name="Lu Y."/>
            <person name="Yang J."/>
            <person name="Xu C."/>
            <person name="Jia M."/>
            <person name="Peters R.J."/>
            <person name="Huang L."/>
            <person name="Gao W."/>
        </authorList>
    </citation>
    <scope>NUCLEOTIDE SEQUENCE [LARGE SCALE GENOMIC DNA]</scope>
    <source>
        <strain evidence="3">cv. XIE 37</strain>
        <tissue evidence="2">Leaf</tissue>
    </source>
</reference>
<proteinExistence type="predicted"/>
<protein>
    <submittedName>
        <fullName evidence="2">F-box/kelch-repeat protein</fullName>
    </submittedName>
</protein>
<dbReference type="AlphaFoldDB" id="A0A7J7BUF9"/>
<gene>
    <name evidence="2" type="ORF">HS088_TW23G00266</name>
</gene>
<dbReference type="Proteomes" id="UP000593562">
    <property type="component" value="Unassembled WGS sequence"/>
</dbReference>
<evidence type="ECO:0000259" key="1">
    <source>
        <dbReference type="Pfam" id="PF03478"/>
    </source>
</evidence>
<sequence>MAVYTWIGPSVASAFGDLQVQSYNLYDPSNNKEYFIGHKFAKLPDETAFGPVRFRVYASKHGWVFLAATSEITGNRHLFLCHAFNRKTIDLPVIKTTTGARDPGNGTFSTIPTCSNCVFYVVDTSYDAVTVSTYRNGDAEWCMYKFANLENKMVKDALYWNGLFYCLCSSGLLWAFDIVCGDWRQIPIDASHIISLGTSKMVESDGVR</sequence>